<protein>
    <recommendedName>
        <fullName evidence="2">histidine kinase</fullName>
        <ecNumber evidence="2">2.7.13.3</ecNumber>
    </recommendedName>
</protein>
<evidence type="ECO:0000313" key="10">
    <source>
        <dbReference type="EMBL" id="RIW12533.1"/>
    </source>
</evidence>
<proteinExistence type="predicted"/>
<evidence type="ECO:0000256" key="3">
    <source>
        <dbReference type="ARBA" id="ARBA00022553"/>
    </source>
</evidence>
<comment type="catalytic activity">
    <reaction evidence="1">
        <text>ATP + protein L-histidine = ADP + protein N-phospho-L-histidine.</text>
        <dbReference type="EC" id="2.7.13.3"/>
    </reaction>
</comment>
<dbReference type="InterPro" id="IPR001789">
    <property type="entry name" value="Sig_transdc_resp-reg_receiver"/>
</dbReference>
<dbReference type="InterPro" id="IPR036097">
    <property type="entry name" value="HisK_dim/P_sf"/>
</dbReference>
<evidence type="ECO:0000259" key="8">
    <source>
        <dbReference type="PROSITE" id="PS50109"/>
    </source>
</evidence>
<dbReference type="CDD" id="cd00082">
    <property type="entry name" value="HisKA"/>
    <property type="match status" value="1"/>
</dbReference>
<dbReference type="GO" id="GO:0000155">
    <property type="term" value="F:phosphorelay sensor kinase activity"/>
    <property type="evidence" value="ECO:0007669"/>
    <property type="project" value="InterPro"/>
</dbReference>
<feature type="domain" description="Response regulatory" evidence="9">
    <location>
        <begin position="583"/>
        <end position="699"/>
    </location>
</feature>
<dbReference type="InterPro" id="IPR005467">
    <property type="entry name" value="His_kinase_dom"/>
</dbReference>
<dbReference type="InterPro" id="IPR011006">
    <property type="entry name" value="CheY-like_superfamily"/>
</dbReference>
<dbReference type="OrthoDB" id="9797097at2"/>
<dbReference type="EMBL" id="QXML01000013">
    <property type="protein sequence ID" value="RIW12533.1"/>
    <property type="molecule type" value="Genomic_DNA"/>
</dbReference>
<organism evidence="10 11">
    <name type="scientific">Algoriphagus lacus</name>
    <dbReference type="NCBI Taxonomy" id="2056311"/>
    <lineage>
        <taxon>Bacteria</taxon>
        <taxon>Pseudomonadati</taxon>
        <taxon>Bacteroidota</taxon>
        <taxon>Cytophagia</taxon>
        <taxon>Cytophagales</taxon>
        <taxon>Cyclobacteriaceae</taxon>
        <taxon>Algoriphagus</taxon>
    </lineage>
</organism>
<dbReference type="Gene3D" id="3.30.565.10">
    <property type="entry name" value="Histidine kinase-like ATPase, C-terminal domain"/>
    <property type="match status" value="1"/>
</dbReference>
<dbReference type="SUPFAM" id="SSF52172">
    <property type="entry name" value="CheY-like"/>
    <property type="match status" value="1"/>
</dbReference>
<dbReference type="Pfam" id="PF00072">
    <property type="entry name" value="Response_reg"/>
    <property type="match status" value="1"/>
</dbReference>
<dbReference type="SMART" id="SM00388">
    <property type="entry name" value="HisKA"/>
    <property type="match status" value="1"/>
</dbReference>
<dbReference type="AlphaFoldDB" id="A0A418PM29"/>
<dbReference type="EC" id="2.7.13.3" evidence="2"/>
<sequence>MKPLKSISYTGRKVVLGFFAATFFLIAVAGLTYITLNRLVASVEQLAQPNQKLDLLNSLQTEIFRITRTESLLGDVRIKDSTILDLESKLNQLDTLSTDSLERGTIQTIRKNLALLINGYVDLYEVKKNLEIRNFSQEALRRLEIGIQRRAAALELEPLRELNPKSFLTNELQKQTQANLERQSGIVNPDEDRIFKYLLEFQKQNSSGNQPVRAQSPDSVLYSLGKIMGRIYREETAQRQELARIETDLFQKQAALSTTIQTLVGNLQSQAIKVSNEQSQQASGLVFDVTFFLIIVIVLAVLGTLVLIFSILREIRINQRYQEDLEVSRQKSEELARSKQEFLANMSHEIRNPLHVIQGYRTVLEKTELNPDQQSHLQMIGFASDTLVEIVDDILDFSKLEAGKLKLEKHPFDPIALFGSIQNLFELSASEKKLRFDWVLELPDGLWLIGDELRLKQVLNNLLSNAFKFTKEGGIEVRVRWVSGHLTVEVKDSGIGMRPQELEKVFQEFDQADTSISRKFGGTGLGLAIVQRMVNLMKGKLEAESELGKGTVMRIKIPVEATEIPEWTKSDEADQTIDLTGLTLLLVDDDRAGLRYLETVLNYFGAQVVSYPGGVAFRDEFVPAEFDLALIDIQMPEFSGFDVVQKLKFIPQFKELPVLAMTANVFIEEREKLLTFGFADFILKPFQENSLAARLGKFFPDRIRVTKSREARGEDDFSLPYQLNDLEKFCMGDEELLQEILRDLIRDTESDLQKLKKARLNNRWEMVFEICHQLGSRLGQIKSPAGPLARKVERNLKINSKTGIQETLKILDEKARETLNALSERLGQSV</sequence>
<keyword evidence="3 6" id="KW-0597">Phosphoprotein</keyword>
<dbReference type="CDD" id="cd00156">
    <property type="entry name" value="REC"/>
    <property type="match status" value="1"/>
</dbReference>
<evidence type="ECO:0000256" key="6">
    <source>
        <dbReference type="PROSITE-ProRule" id="PRU00169"/>
    </source>
</evidence>
<dbReference type="Gene3D" id="1.20.120.160">
    <property type="entry name" value="HPT domain"/>
    <property type="match status" value="1"/>
</dbReference>
<dbReference type="SMART" id="SM00448">
    <property type="entry name" value="REC"/>
    <property type="match status" value="1"/>
</dbReference>
<dbReference type="InterPro" id="IPR004358">
    <property type="entry name" value="Sig_transdc_His_kin-like_C"/>
</dbReference>
<dbReference type="Pfam" id="PF00512">
    <property type="entry name" value="HisKA"/>
    <property type="match status" value="1"/>
</dbReference>
<dbReference type="InterPro" id="IPR003594">
    <property type="entry name" value="HATPase_dom"/>
</dbReference>
<dbReference type="SUPFAM" id="SSF47384">
    <property type="entry name" value="Homodimeric domain of signal transducing histidine kinase"/>
    <property type="match status" value="1"/>
</dbReference>
<dbReference type="PANTHER" id="PTHR43047:SF64">
    <property type="entry name" value="HISTIDINE KINASE CONTAINING CHEY-HOMOLOGOUS RECEIVER DOMAIN AND PAS DOMAIN-RELATED"/>
    <property type="match status" value="1"/>
</dbReference>
<keyword evidence="7" id="KW-1133">Transmembrane helix</keyword>
<feature type="domain" description="Histidine kinase" evidence="8">
    <location>
        <begin position="345"/>
        <end position="561"/>
    </location>
</feature>
<dbReference type="PRINTS" id="PR00344">
    <property type="entry name" value="BCTRLSENSOR"/>
</dbReference>
<dbReference type="PROSITE" id="PS50110">
    <property type="entry name" value="RESPONSE_REGULATORY"/>
    <property type="match status" value="1"/>
</dbReference>
<evidence type="ECO:0000313" key="11">
    <source>
        <dbReference type="Proteomes" id="UP000283522"/>
    </source>
</evidence>
<dbReference type="CDD" id="cd16922">
    <property type="entry name" value="HATPase_EvgS-ArcB-TorS-like"/>
    <property type="match status" value="1"/>
</dbReference>
<evidence type="ECO:0000256" key="5">
    <source>
        <dbReference type="ARBA" id="ARBA00022777"/>
    </source>
</evidence>
<dbReference type="SMART" id="SM00387">
    <property type="entry name" value="HATPase_c"/>
    <property type="match status" value="1"/>
</dbReference>
<dbReference type="SUPFAM" id="SSF55874">
    <property type="entry name" value="ATPase domain of HSP90 chaperone/DNA topoisomerase II/histidine kinase"/>
    <property type="match status" value="1"/>
</dbReference>
<keyword evidence="5" id="KW-0418">Kinase</keyword>
<dbReference type="SUPFAM" id="SSF47226">
    <property type="entry name" value="Histidine-containing phosphotransfer domain, HPT domain"/>
    <property type="match status" value="1"/>
</dbReference>
<evidence type="ECO:0000256" key="2">
    <source>
        <dbReference type="ARBA" id="ARBA00012438"/>
    </source>
</evidence>
<feature type="transmembrane region" description="Helical" evidence="7">
    <location>
        <begin position="289"/>
        <end position="312"/>
    </location>
</feature>
<dbReference type="Pfam" id="PF02518">
    <property type="entry name" value="HATPase_c"/>
    <property type="match status" value="1"/>
</dbReference>
<name>A0A418PM29_9BACT</name>
<keyword evidence="7" id="KW-0812">Transmembrane</keyword>
<comment type="caution">
    <text evidence="10">The sequence shown here is derived from an EMBL/GenBank/DDBJ whole genome shotgun (WGS) entry which is preliminary data.</text>
</comment>
<dbReference type="Gene3D" id="1.10.287.130">
    <property type="match status" value="1"/>
</dbReference>
<dbReference type="FunFam" id="3.30.565.10:FF:000010">
    <property type="entry name" value="Sensor histidine kinase RcsC"/>
    <property type="match status" value="1"/>
</dbReference>
<gene>
    <name evidence="10" type="ORF">D0X99_18635</name>
</gene>
<dbReference type="InterPro" id="IPR036890">
    <property type="entry name" value="HATPase_C_sf"/>
</dbReference>
<feature type="modified residue" description="4-aspartylphosphate" evidence="6">
    <location>
        <position position="632"/>
    </location>
</feature>
<keyword evidence="7" id="KW-0472">Membrane</keyword>
<evidence type="ECO:0000256" key="4">
    <source>
        <dbReference type="ARBA" id="ARBA00022679"/>
    </source>
</evidence>
<keyword evidence="11" id="KW-1185">Reference proteome</keyword>
<dbReference type="Proteomes" id="UP000283522">
    <property type="component" value="Unassembled WGS sequence"/>
</dbReference>
<evidence type="ECO:0000256" key="7">
    <source>
        <dbReference type="SAM" id="Phobius"/>
    </source>
</evidence>
<dbReference type="RefSeq" id="WP_119479381.1">
    <property type="nucleotide sequence ID" value="NZ_QXML01000013.1"/>
</dbReference>
<dbReference type="PROSITE" id="PS50109">
    <property type="entry name" value="HIS_KIN"/>
    <property type="match status" value="1"/>
</dbReference>
<dbReference type="InterPro" id="IPR003661">
    <property type="entry name" value="HisK_dim/P_dom"/>
</dbReference>
<accession>A0A418PM29</accession>
<evidence type="ECO:0000259" key="9">
    <source>
        <dbReference type="PROSITE" id="PS50110"/>
    </source>
</evidence>
<dbReference type="PANTHER" id="PTHR43047">
    <property type="entry name" value="TWO-COMPONENT HISTIDINE PROTEIN KINASE"/>
    <property type="match status" value="1"/>
</dbReference>
<dbReference type="InterPro" id="IPR036641">
    <property type="entry name" value="HPT_dom_sf"/>
</dbReference>
<keyword evidence="4" id="KW-0808">Transferase</keyword>
<reference evidence="10 11" key="1">
    <citation type="submission" date="2018-09" db="EMBL/GenBank/DDBJ databases">
        <authorList>
            <person name="Wang X."/>
            <person name="Du Z."/>
        </authorList>
    </citation>
    <scope>NUCLEOTIDE SEQUENCE [LARGE SCALE GENOMIC DNA]</scope>
    <source>
        <strain evidence="10 11">N3</strain>
    </source>
</reference>
<dbReference type="Gene3D" id="3.40.50.2300">
    <property type="match status" value="1"/>
</dbReference>
<evidence type="ECO:0000256" key="1">
    <source>
        <dbReference type="ARBA" id="ARBA00000085"/>
    </source>
</evidence>